<dbReference type="InterPro" id="IPR011006">
    <property type="entry name" value="CheY-like_superfamily"/>
</dbReference>
<keyword evidence="11" id="KW-0131">Cell cycle</keyword>
<feature type="domain" description="PAC" evidence="16">
    <location>
        <begin position="306"/>
        <end position="357"/>
    </location>
</feature>
<evidence type="ECO:0000259" key="15">
    <source>
        <dbReference type="PROSITE" id="PS50112"/>
    </source>
</evidence>
<keyword evidence="4 12" id="KW-0597">Phosphoprotein</keyword>
<feature type="domain" description="Response regulatory" evidence="14">
    <location>
        <begin position="748"/>
        <end position="866"/>
    </location>
</feature>
<dbReference type="SMART" id="SM00448">
    <property type="entry name" value="REC"/>
    <property type="match status" value="1"/>
</dbReference>
<dbReference type="Pfam" id="PF02518">
    <property type="entry name" value="HATPase_c"/>
    <property type="match status" value="1"/>
</dbReference>
<dbReference type="Pfam" id="PF08447">
    <property type="entry name" value="PAS_3"/>
    <property type="match status" value="2"/>
</dbReference>
<dbReference type="SUPFAM" id="SSF55874">
    <property type="entry name" value="ATPase domain of HSP90 chaperone/DNA topoisomerase II/histidine kinase"/>
    <property type="match status" value="1"/>
</dbReference>
<comment type="subcellular location">
    <subcellularLocation>
        <location evidence="2">Membrane</location>
    </subcellularLocation>
</comment>
<dbReference type="CDD" id="cd00130">
    <property type="entry name" value="PAS"/>
    <property type="match status" value="2"/>
</dbReference>
<dbReference type="Gene3D" id="2.10.70.100">
    <property type="match status" value="1"/>
</dbReference>
<reference evidence="18" key="1">
    <citation type="submission" date="2017-04" db="EMBL/GenBank/DDBJ databases">
        <authorList>
            <person name="Varghese N."/>
            <person name="Submissions S."/>
        </authorList>
    </citation>
    <scope>NUCLEOTIDE SEQUENCE [LARGE SCALE GENOMIC DNA]</scope>
    <source>
        <strain evidence="18">RKEM611</strain>
    </source>
</reference>
<dbReference type="InterPro" id="IPR004358">
    <property type="entry name" value="Sig_transdc_His_kin-like_C"/>
</dbReference>
<feature type="domain" description="PAC" evidence="16">
    <location>
        <begin position="437"/>
        <end position="489"/>
    </location>
</feature>
<name>A0A1Y6CSH1_9BACT</name>
<dbReference type="InterPro" id="IPR003594">
    <property type="entry name" value="HATPase_dom"/>
</dbReference>
<evidence type="ECO:0000256" key="2">
    <source>
        <dbReference type="ARBA" id="ARBA00004370"/>
    </source>
</evidence>
<evidence type="ECO:0000313" key="18">
    <source>
        <dbReference type="Proteomes" id="UP000192907"/>
    </source>
</evidence>
<dbReference type="InterPro" id="IPR035965">
    <property type="entry name" value="PAS-like_dom_sf"/>
</dbReference>
<keyword evidence="6" id="KW-0547">Nucleotide-binding</keyword>
<evidence type="ECO:0000259" key="13">
    <source>
        <dbReference type="PROSITE" id="PS50109"/>
    </source>
</evidence>
<evidence type="ECO:0000256" key="4">
    <source>
        <dbReference type="ARBA" id="ARBA00022553"/>
    </source>
</evidence>
<dbReference type="RefSeq" id="WP_132324503.1">
    <property type="nucleotide sequence ID" value="NZ_FWZT01000027.1"/>
</dbReference>
<comment type="catalytic activity">
    <reaction evidence="1">
        <text>ATP + protein L-histidine = ADP + protein N-phospho-L-histidine.</text>
        <dbReference type="EC" id="2.7.13.3"/>
    </reaction>
</comment>
<dbReference type="InterPro" id="IPR013656">
    <property type="entry name" value="PAS_4"/>
</dbReference>
<evidence type="ECO:0000256" key="6">
    <source>
        <dbReference type="ARBA" id="ARBA00022741"/>
    </source>
</evidence>
<dbReference type="SMART" id="SM00388">
    <property type="entry name" value="HisKA"/>
    <property type="match status" value="1"/>
</dbReference>
<dbReference type="InterPro" id="IPR005467">
    <property type="entry name" value="His_kinase_dom"/>
</dbReference>
<dbReference type="Gene3D" id="1.10.287.130">
    <property type="match status" value="1"/>
</dbReference>
<evidence type="ECO:0000256" key="5">
    <source>
        <dbReference type="ARBA" id="ARBA00022679"/>
    </source>
</evidence>
<evidence type="ECO:0000313" key="17">
    <source>
        <dbReference type="EMBL" id="SMF73262.1"/>
    </source>
</evidence>
<dbReference type="Gene3D" id="3.40.50.2300">
    <property type="match status" value="1"/>
</dbReference>
<dbReference type="CDD" id="cd00082">
    <property type="entry name" value="HisKA"/>
    <property type="match status" value="1"/>
</dbReference>
<dbReference type="SMART" id="SM00086">
    <property type="entry name" value="PAC"/>
    <property type="match status" value="3"/>
</dbReference>
<dbReference type="CDD" id="cd16922">
    <property type="entry name" value="HATPase_EvgS-ArcB-TorS-like"/>
    <property type="match status" value="1"/>
</dbReference>
<feature type="modified residue" description="4-aspartylphosphate" evidence="12">
    <location>
        <position position="798"/>
    </location>
</feature>
<dbReference type="PROSITE" id="PS50110">
    <property type="entry name" value="RESPONSE_REGULATORY"/>
    <property type="match status" value="1"/>
</dbReference>
<dbReference type="SMART" id="SM00091">
    <property type="entry name" value="PAS"/>
    <property type="match status" value="3"/>
</dbReference>
<keyword evidence="9" id="KW-0902">Two-component regulatory system</keyword>
<evidence type="ECO:0000256" key="8">
    <source>
        <dbReference type="ARBA" id="ARBA00022840"/>
    </source>
</evidence>
<keyword evidence="10" id="KW-0472">Membrane</keyword>
<dbReference type="EMBL" id="FWZT01000027">
    <property type="protein sequence ID" value="SMF73262.1"/>
    <property type="molecule type" value="Genomic_DNA"/>
</dbReference>
<dbReference type="PROSITE" id="PS50112">
    <property type="entry name" value="PAS"/>
    <property type="match status" value="1"/>
</dbReference>
<dbReference type="FunFam" id="3.30.565.10:FF:000010">
    <property type="entry name" value="Sensor histidine kinase RcsC"/>
    <property type="match status" value="1"/>
</dbReference>
<proteinExistence type="predicted"/>
<evidence type="ECO:0000256" key="11">
    <source>
        <dbReference type="ARBA" id="ARBA00023306"/>
    </source>
</evidence>
<keyword evidence="8" id="KW-0067">ATP-binding</keyword>
<dbReference type="InterPro" id="IPR001789">
    <property type="entry name" value="Sig_transdc_resp-reg_receiver"/>
</dbReference>
<keyword evidence="18" id="KW-1185">Reference proteome</keyword>
<keyword evidence="5" id="KW-0808">Transferase</keyword>
<dbReference type="PRINTS" id="PR00344">
    <property type="entry name" value="BCTRLSENSOR"/>
</dbReference>
<dbReference type="InterPro" id="IPR000700">
    <property type="entry name" value="PAS-assoc_C"/>
</dbReference>
<evidence type="ECO:0000259" key="16">
    <source>
        <dbReference type="PROSITE" id="PS50113"/>
    </source>
</evidence>
<dbReference type="SUPFAM" id="SSF52172">
    <property type="entry name" value="CheY-like"/>
    <property type="match status" value="1"/>
</dbReference>
<organism evidence="17 18">
    <name type="scientific">Pseudobacteriovorax antillogorgiicola</name>
    <dbReference type="NCBI Taxonomy" id="1513793"/>
    <lineage>
        <taxon>Bacteria</taxon>
        <taxon>Pseudomonadati</taxon>
        <taxon>Bdellovibrionota</taxon>
        <taxon>Oligoflexia</taxon>
        <taxon>Oligoflexales</taxon>
        <taxon>Pseudobacteriovoracaceae</taxon>
        <taxon>Pseudobacteriovorax</taxon>
    </lineage>
</organism>
<dbReference type="Gene3D" id="3.30.450.20">
    <property type="entry name" value="PAS domain"/>
    <property type="match status" value="3"/>
</dbReference>
<evidence type="ECO:0000256" key="7">
    <source>
        <dbReference type="ARBA" id="ARBA00022777"/>
    </source>
</evidence>
<feature type="domain" description="PAS" evidence="15">
    <location>
        <begin position="365"/>
        <end position="435"/>
    </location>
</feature>
<keyword evidence="7" id="KW-0418">Kinase</keyword>
<evidence type="ECO:0000256" key="9">
    <source>
        <dbReference type="ARBA" id="ARBA00023012"/>
    </source>
</evidence>
<dbReference type="Gene3D" id="3.30.565.10">
    <property type="entry name" value="Histidine kinase-like ATPase, C-terminal domain"/>
    <property type="match status" value="1"/>
</dbReference>
<gene>
    <name evidence="17" type="ORF">SAMN06296036_12782</name>
</gene>
<dbReference type="Pfam" id="PF00072">
    <property type="entry name" value="Response_reg"/>
    <property type="match status" value="1"/>
</dbReference>
<dbReference type="OrthoDB" id="9810730at2"/>
<dbReference type="GO" id="GO:0016020">
    <property type="term" value="C:membrane"/>
    <property type="evidence" value="ECO:0007669"/>
    <property type="project" value="UniProtKB-SubCell"/>
</dbReference>
<sequence>MSLSFQCVLDSKGHIISIDHDMVESLAALKKPLPDNSSVFDILPVACHSGINQFLAEQTQRKTQLYSHLPLSSGQKHTMLLEFRRSIRGDLIMVRFSDPKETLHSPELISSVLDITQTGTWTVDVSKNIVVWSPITYRIHEIEEGAPIAIDKAIDFYAPEYREMIQRCVEKGIETGEPWDVEAKIVTPTGLEKWVHAIGRAIFDDGKLSRLEGTFQDIDFLKRQDQEIKTLNERQNLALLASKIGVWDMNLEKNILHWDETMYEIYDLEWQDSKNNFEQWYESLVEDDREKNSIAFKKAIDTTGRFEHEFRIKHSDGSIRYIRALADIFYEQGQPVRALGVNWDVTDEKLNQQRLLEAKADLEHSEQVLQKITDILPLGIMKIDLDQNIIFANQTYCSWRGLSTKEILGRNIERLLGPEIYTKVEGHLREAFEGKGTDYELTLTYENDITRTLHIQLIPDYDRNGSLIGVVASLIDISERRQRESQLQEARRVAEQALAARSAFLANMSHEIRTPLNGVIGMCELLLDQVQDQPEQTKVLETILSSGDTLLAVINDILDFSKIEAKKISIEPVSCNMKELLDQVIELYGANASRKGLSVKLSNRIPDETYLIVDSIRFQQIVGNLVSNAIKFTSKGYVELFAEIVWQDEASTLRVEVRDTGIGMSVKQVNKLFMPFEQADSSTTRRFGGTGLGLSISKSLAELMDGSLRVESEMHKGSTFILELPVIKGQKEVIGEPKAIQNISSNLKILVAEDNLTNQIVVEGMLKKLGISPKIVQNGREAVDELFANPSYDLVLMDCHMPEMDGYQATKMIRAHGQPLSDIMIVALTASVMQEDIDHCLASGMNRVISKPLKKKSLLELLTHIQSAEHQKAS</sequence>
<dbReference type="NCBIfam" id="TIGR00229">
    <property type="entry name" value="sensory_box"/>
    <property type="match status" value="1"/>
</dbReference>
<dbReference type="Proteomes" id="UP000192907">
    <property type="component" value="Unassembled WGS sequence"/>
</dbReference>
<dbReference type="SMART" id="SM00387">
    <property type="entry name" value="HATPase_c"/>
    <property type="match status" value="1"/>
</dbReference>
<dbReference type="GO" id="GO:0005524">
    <property type="term" value="F:ATP binding"/>
    <property type="evidence" value="ECO:0007669"/>
    <property type="project" value="UniProtKB-KW"/>
</dbReference>
<protein>
    <recommendedName>
        <fullName evidence="3">histidine kinase</fullName>
        <ecNumber evidence="3">2.7.13.3</ecNumber>
    </recommendedName>
</protein>
<dbReference type="CDD" id="cd17546">
    <property type="entry name" value="REC_hyHK_CKI1_RcsC-like"/>
    <property type="match status" value="1"/>
</dbReference>
<evidence type="ECO:0000256" key="10">
    <source>
        <dbReference type="ARBA" id="ARBA00023136"/>
    </source>
</evidence>
<evidence type="ECO:0000256" key="12">
    <source>
        <dbReference type="PROSITE-ProRule" id="PRU00169"/>
    </source>
</evidence>
<dbReference type="InterPro" id="IPR036097">
    <property type="entry name" value="HisK_dim/P_sf"/>
</dbReference>
<dbReference type="InterPro" id="IPR036890">
    <property type="entry name" value="HATPase_C_sf"/>
</dbReference>
<dbReference type="EC" id="2.7.13.3" evidence="3"/>
<dbReference type="SUPFAM" id="SSF47384">
    <property type="entry name" value="Homodimeric domain of signal transducing histidine kinase"/>
    <property type="match status" value="1"/>
</dbReference>
<dbReference type="PANTHER" id="PTHR43047">
    <property type="entry name" value="TWO-COMPONENT HISTIDINE PROTEIN KINASE"/>
    <property type="match status" value="1"/>
</dbReference>
<dbReference type="Pfam" id="PF08448">
    <property type="entry name" value="PAS_4"/>
    <property type="match status" value="1"/>
</dbReference>
<dbReference type="PROSITE" id="PS50109">
    <property type="entry name" value="HIS_KIN"/>
    <property type="match status" value="1"/>
</dbReference>
<dbReference type="InterPro" id="IPR000014">
    <property type="entry name" value="PAS"/>
</dbReference>
<dbReference type="InterPro" id="IPR013655">
    <property type="entry name" value="PAS_fold_3"/>
</dbReference>
<dbReference type="SUPFAM" id="SSF55785">
    <property type="entry name" value="PYP-like sensor domain (PAS domain)"/>
    <property type="match status" value="3"/>
</dbReference>
<dbReference type="PROSITE" id="PS50113">
    <property type="entry name" value="PAC"/>
    <property type="match status" value="2"/>
</dbReference>
<feature type="domain" description="Histidine kinase" evidence="13">
    <location>
        <begin position="507"/>
        <end position="728"/>
    </location>
</feature>
<dbReference type="AlphaFoldDB" id="A0A1Y6CSH1"/>
<dbReference type="InterPro" id="IPR001610">
    <property type="entry name" value="PAC"/>
</dbReference>
<evidence type="ECO:0000256" key="1">
    <source>
        <dbReference type="ARBA" id="ARBA00000085"/>
    </source>
</evidence>
<evidence type="ECO:0000256" key="3">
    <source>
        <dbReference type="ARBA" id="ARBA00012438"/>
    </source>
</evidence>
<evidence type="ECO:0000259" key="14">
    <source>
        <dbReference type="PROSITE" id="PS50110"/>
    </source>
</evidence>
<dbReference type="InterPro" id="IPR003661">
    <property type="entry name" value="HisK_dim/P_dom"/>
</dbReference>
<accession>A0A1Y6CSH1</accession>
<dbReference type="GO" id="GO:0000155">
    <property type="term" value="F:phosphorelay sensor kinase activity"/>
    <property type="evidence" value="ECO:0007669"/>
    <property type="project" value="InterPro"/>
</dbReference>
<dbReference type="Pfam" id="PF00512">
    <property type="entry name" value="HisKA"/>
    <property type="match status" value="1"/>
</dbReference>
<dbReference type="FunFam" id="1.10.287.130:FF:000038">
    <property type="entry name" value="Sensory transduction histidine kinase"/>
    <property type="match status" value="1"/>
</dbReference>
<dbReference type="STRING" id="1513793.SAMN06296036_12782"/>